<protein>
    <submittedName>
        <fullName evidence="3">Pyridoxamine 5-phosphate oxidase</fullName>
    </submittedName>
</protein>
<comment type="similarity">
    <text evidence="1 2">Belongs to the DegT/DnrJ/EryC1 family.</text>
</comment>
<dbReference type="Gene3D" id="3.40.640.10">
    <property type="entry name" value="Type I PLP-dependent aspartate aminotransferase-like (Major domain)"/>
    <property type="match status" value="1"/>
</dbReference>
<dbReference type="GO" id="GO:0030170">
    <property type="term" value="F:pyridoxal phosphate binding"/>
    <property type="evidence" value="ECO:0007669"/>
    <property type="project" value="TreeGrafter"/>
</dbReference>
<dbReference type="AlphaFoldDB" id="A0A096GZI8"/>
<dbReference type="GO" id="GO:0000271">
    <property type="term" value="P:polysaccharide biosynthetic process"/>
    <property type="evidence" value="ECO:0007669"/>
    <property type="project" value="TreeGrafter"/>
</dbReference>
<evidence type="ECO:0000256" key="1">
    <source>
        <dbReference type="ARBA" id="ARBA00037999"/>
    </source>
</evidence>
<dbReference type="EMBL" id="AWOR01000042">
    <property type="protein sequence ID" value="KGH30595.1"/>
    <property type="molecule type" value="Genomic_DNA"/>
</dbReference>
<evidence type="ECO:0000313" key="4">
    <source>
        <dbReference type="Proteomes" id="UP000029553"/>
    </source>
</evidence>
<name>A0A096GZI8_COMTE</name>
<dbReference type="PANTHER" id="PTHR30244:SF34">
    <property type="entry name" value="DTDP-4-AMINO-4,6-DIDEOXYGALACTOSE TRANSAMINASE"/>
    <property type="match status" value="1"/>
</dbReference>
<comment type="caution">
    <text evidence="3">The sequence shown here is derived from an EMBL/GenBank/DDBJ whole genome shotgun (WGS) entry which is preliminary data.</text>
</comment>
<dbReference type="Proteomes" id="UP000029553">
    <property type="component" value="Unassembled WGS sequence"/>
</dbReference>
<dbReference type="PIRSF" id="PIRSF000390">
    <property type="entry name" value="PLP_StrS"/>
    <property type="match status" value="1"/>
</dbReference>
<dbReference type="Pfam" id="PF01041">
    <property type="entry name" value="DegT_DnrJ_EryC1"/>
    <property type="match status" value="1"/>
</dbReference>
<dbReference type="GO" id="GO:0008483">
    <property type="term" value="F:transaminase activity"/>
    <property type="evidence" value="ECO:0007669"/>
    <property type="project" value="TreeGrafter"/>
</dbReference>
<dbReference type="InterPro" id="IPR015422">
    <property type="entry name" value="PyrdxlP-dep_Trfase_small"/>
</dbReference>
<dbReference type="Gene3D" id="3.90.1150.10">
    <property type="entry name" value="Aspartate Aminotransferase, domain 1"/>
    <property type="match status" value="1"/>
</dbReference>
<dbReference type="InterPro" id="IPR015424">
    <property type="entry name" value="PyrdxlP-dep_Trfase"/>
</dbReference>
<dbReference type="InterPro" id="IPR015421">
    <property type="entry name" value="PyrdxlP-dep_Trfase_major"/>
</dbReference>
<dbReference type="PANTHER" id="PTHR30244">
    <property type="entry name" value="TRANSAMINASE"/>
    <property type="match status" value="1"/>
</dbReference>
<evidence type="ECO:0000256" key="2">
    <source>
        <dbReference type="RuleBase" id="RU004508"/>
    </source>
</evidence>
<sequence>MQYPLASTTWDEAEYAAIDRVLKSGMFSMGKEVAQFEKQFAEWVGSRYAVMVNSGSSANLAMIAALMFRKQGSLKRGDEVIVPAVSWSTTYHPLQQYGLKLKFVDIDRQTLNLDLEQLKTAVTDDTKAILTVNLLGNPNDFAEIRKIIGQRDILLLEDNCESLGAVFDGKQAGTHGLMGTFSSFFSHHIATMEGGLVVTDDEELYHILLCVRAHGWTRNLPKHNLVCGEKSDNAFEESFRFVLPGYNLRPLEMSGAVGQEQMKKLAGMITARRNNAEHFVKRFEKHPWLSIQKEIGESSWFGFSLLLAEDAPISRSALMDKLSASQIDVRPIVAGNFAKNEVLKWFDYTIHADLKNAEYIDRAGFFVGNHHYQLIDQIDYLHSLVA</sequence>
<dbReference type="CDD" id="cd00616">
    <property type="entry name" value="AHBA_syn"/>
    <property type="match status" value="1"/>
</dbReference>
<accession>A0A096GZI8</accession>
<dbReference type="RefSeq" id="WP_034368016.1">
    <property type="nucleotide sequence ID" value="NZ_AWOR01000042.1"/>
</dbReference>
<reference evidence="3 4" key="1">
    <citation type="submission" date="2013-09" db="EMBL/GenBank/DDBJ databases">
        <title>High correlation between genotypes and phenotypes of environmental bacteria Comamonas testosteroni strains.</title>
        <authorList>
            <person name="Liu L."/>
            <person name="Zhu W."/>
            <person name="Xia X."/>
            <person name="Xu B."/>
            <person name="Luo M."/>
            <person name="Wang G."/>
        </authorList>
    </citation>
    <scope>NUCLEOTIDE SEQUENCE [LARGE SCALE GENOMIC DNA]</scope>
    <source>
        <strain evidence="3 4">JL40</strain>
    </source>
</reference>
<organism evidence="3 4">
    <name type="scientific">Comamonas testosteroni</name>
    <name type="common">Pseudomonas testosteroni</name>
    <dbReference type="NCBI Taxonomy" id="285"/>
    <lineage>
        <taxon>Bacteria</taxon>
        <taxon>Pseudomonadati</taxon>
        <taxon>Pseudomonadota</taxon>
        <taxon>Betaproteobacteria</taxon>
        <taxon>Burkholderiales</taxon>
        <taxon>Comamonadaceae</taxon>
        <taxon>Comamonas</taxon>
    </lineage>
</organism>
<gene>
    <name evidence="3" type="ORF">P353_08890</name>
</gene>
<proteinExistence type="inferred from homology"/>
<keyword evidence="2" id="KW-0663">Pyridoxal phosphate</keyword>
<dbReference type="InterPro" id="IPR000653">
    <property type="entry name" value="DegT/StrS_aminotransferase"/>
</dbReference>
<dbReference type="SUPFAM" id="SSF53383">
    <property type="entry name" value="PLP-dependent transferases"/>
    <property type="match status" value="1"/>
</dbReference>
<evidence type="ECO:0000313" key="3">
    <source>
        <dbReference type="EMBL" id="KGH30595.1"/>
    </source>
</evidence>